<dbReference type="PANTHER" id="PTHR43479:SF11">
    <property type="entry name" value="ACREF_ENVCD OPERON REPRESSOR-RELATED"/>
    <property type="match status" value="1"/>
</dbReference>
<keyword evidence="5" id="KW-1185">Reference proteome</keyword>
<dbReference type="OrthoDB" id="494991at2"/>
<evidence type="ECO:0000313" key="4">
    <source>
        <dbReference type="EMBL" id="APC40371.1"/>
    </source>
</evidence>
<dbReference type="Pfam" id="PF00440">
    <property type="entry name" value="TetR_N"/>
    <property type="match status" value="1"/>
</dbReference>
<protein>
    <submittedName>
        <fullName evidence="4">AcrR family transcriptional regulator</fullName>
    </submittedName>
</protein>
<dbReference type="InterPro" id="IPR001647">
    <property type="entry name" value="HTH_TetR"/>
</dbReference>
<dbReference type="PROSITE" id="PS50977">
    <property type="entry name" value="HTH_TETR_2"/>
    <property type="match status" value="1"/>
</dbReference>
<sequence>MRRKDDEKEKSIKEAVVKLILELGFHGTSISKIAKEAGVSPATVYIYYENKEIMFQDIYYEYSEEIFDYLLSMVYKNMDGHELIEILVRGYYTYIKENGEIFHFVDQFSSCPALACHCLDRKGVKNLNNLFEEMKQQRVLKDIQNDNLIAILFFPIKSIASNQCIGEVERDDLLKELITIIQDALLA</sequence>
<dbReference type="GO" id="GO:0003677">
    <property type="term" value="F:DNA binding"/>
    <property type="evidence" value="ECO:0007669"/>
    <property type="project" value="UniProtKB-UniRule"/>
</dbReference>
<keyword evidence="1 2" id="KW-0238">DNA-binding</keyword>
<evidence type="ECO:0000259" key="3">
    <source>
        <dbReference type="PROSITE" id="PS50977"/>
    </source>
</evidence>
<dbReference type="Gene3D" id="1.10.357.10">
    <property type="entry name" value="Tetracycline Repressor, domain 2"/>
    <property type="match status" value="1"/>
</dbReference>
<dbReference type="GeneID" id="83592765"/>
<dbReference type="InterPro" id="IPR050624">
    <property type="entry name" value="HTH-type_Tx_Regulator"/>
</dbReference>
<evidence type="ECO:0000313" key="5">
    <source>
        <dbReference type="Proteomes" id="UP000182569"/>
    </source>
</evidence>
<gene>
    <name evidence="4" type="ORF">A7L45_09990</name>
</gene>
<dbReference type="PANTHER" id="PTHR43479">
    <property type="entry name" value="ACREF/ENVCD OPERON REPRESSOR-RELATED"/>
    <property type="match status" value="1"/>
</dbReference>
<feature type="DNA-binding region" description="H-T-H motif" evidence="2">
    <location>
        <begin position="29"/>
        <end position="48"/>
    </location>
</feature>
<organism evidence="4 5">
    <name type="scientific">Clostridium estertheticum subsp. estertheticum</name>
    <dbReference type="NCBI Taxonomy" id="1552"/>
    <lineage>
        <taxon>Bacteria</taxon>
        <taxon>Bacillati</taxon>
        <taxon>Bacillota</taxon>
        <taxon>Clostridia</taxon>
        <taxon>Eubacteriales</taxon>
        <taxon>Clostridiaceae</taxon>
        <taxon>Clostridium</taxon>
    </lineage>
</organism>
<feature type="domain" description="HTH tetR-type" evidence="3">
    <location>
        <begin position="6"/>
        <end position="66"/>
    </location>
</feature>
<dbReference type="KEGG" id="ceu:A7L45_09990"/>
<evidence type="ECO:0000256" key="2">
    <source>
        <dbReference type="PROSITE-ProRule" id="PRU00335"/>
    </source>
</evidence>
<dbReference type="InterPro" id="IPR009057">
    <property type="entry name" value="Homeodomain-like_sf"/>
</dbReference>
<dbReference type="RefSeq" id="WP_071612661.1">
    <property type="nucleotide sequence ID" value="NZ_CP015756.1"/>
</dbReference>
<dbReference type="STRING" id="1552.A7L45_09990"/>
<dbReference type="SUPFAM" id="SSF46689">
    <property type="entry name" value="Homeodomain-like"/>
    <property type="match status" value="1"/>
</dbReference>
<dbReference type="AlphaFoldDB" id="A0A1J0GGE1"/>
<proteinExistence type="predicted"/>
<dbReference type="EMBL" id="CP015756">
    <property type="protein sequence ID" value="APC40371.1"/>
    <property type="molecule type" value="Genomic_DNA"/>
</dbReference>
<dbReference type="PRINTS" id="PR00455">
    <property type="entry name" value="HTHTETR"/>
</dbReference>
<name>A0A1J0GGE1_9CLOT</name>
<accession>A0A1J0GGE1</accession>
<reference evidence="5" key="1">
    <citation type="journal article" date="2016" name="Front. Microbiol.">
        <title>Complete Genome Sequence of Clostridium estertheticum DSM 8809, a Microbe Identified in Spoiled Vacuum Packed Beef.</title>
        <authorList>
            <person name="Yu Z."/>
            <person name="Gunn L."/>
            <person name="Brennan E."/>
            <person name="Reid R."/>
            <person name="Wall P.G."/>
            <person name="Gaora O.P."/>
            <person name="Hurley D."/>
            <person name="Bolton D."/>
            <person name="Fanning S."/>
        </authorList>
    </citation>
    <scope>NUCLEOTIDE SEQUENCE [LARGE SCALE GENOMIC DNA]</scope>
    <source>
        <strain evidence="5">DSM 8809</strain>
    </source>
</reference>
<dbReference type="Proteomes" id="UP000182569">
    <property type="component" value="Chromosome"/>
</dbReference>
<evidence type="ECO:0000256" key="1">
    <source>
        <dbReference type="ARBA" id="ARBA00023125"/>
    </source>
</evidence>